<accession>A0A0E9W3Y7</accession>
<evidence type="ECO:0000313" key="1">
    <source>
        <dbReference type="EMBL" id="JAH85067.1"/>
    </source>
</evidence>
<protein>
    <submittedName>
        <fullName evidence="1">Uncharacterized protein</fullName>
    </submittedName>
</protein>
<reference evidence="1" key="1">
    <citation type="submission" date="2014-11" db="EMBL/GenBank/DDBJ databases">
        <authorList>
            <person name="Amaro Gonzalez C."/>
        </authorList>
    </citation>
    <scope>NUCLEOTIDE SEQUENCE</scope>
</reference>
<dbReference type="AlphaFoldDB" id="A0A0E9W3Y7"/>
<sequence length="26" mass="2912">MNSTEIKGEVFSSSVFCVWFCTVTPL</sequence>
<proteinExistence type="predicted"/>
<dbReference type="EMBL" id="GBXM01023510">
    <property type="protein sequence ID" value="JAH85067.1"/>
    <property type="molecule type" value="Transcribed_RNA"/>
</dbReference>
<name>A0A0E9W3Y7_ANGAN</name>
<reference evidence="1" key="2">
    <citation type="journal article" date="2015" name="Fish Shellfish Immunol.">
        <title>Early steps in the European eel (Anguilla anguilla)-Vibrio vulnificus interaction in the gills: Role of the RtxA13 toxin.</title>
        <authorList>
            <person name="Callol A."/>
            <person name="Pajuelo D."/>
            <person name="Ebbesson L."/>
            <person name="Teles M."/>
            <person name="MacKenzie S."/>
            <person name="Amaro C."/>
        </authorList>
    </citation>
    <scope>NUCLEOTIDE SEQUENCE</scope>
</reference>
<organism evidence="1">
    <name type="scientific">Anguilla anguilla</name>
    <name type="common">European freshwater eel</name>
    <name type="synonym">Muraena anguilla</name>
    <dbReference type="NCBI Taxonomy" id="7936"/>
    <lineage>
        <taxon>Eukaryota</taxon>
        <taxon>Metazoa</taxon>
        <taxon>Chordata</taxon>
        <taxon>Craniata</taxon>
        <taxon>Vertebrata</taxon>
        <taxon>Euteleostomi</taxon>
        <taxon>Actinopterygii</taxon>
        <taxon>Neopterygii</taxon>
        <taxon>Teleostei</taxon>
        <taxon>Anguilliformes</taxon>
        <taxon>Anguillidae</taxon>
        <taxon>Anguilla</taxon>
    </lineage>
</organism>